<proteinExistence type="predicted"/>
<evidence type="ECO:0000313" key="3">
    <source>
        <dbReference type="Proteomes" id="UP000037247"/>
    </source>
</evidence>
<dbReference type="EMBL" id="LDTZ01000024">
    <property type="protein sequence ID" value="KNA89579.1"/>
    <property type="molecule type" value="Genomic_DNA"/>
</dbReference>
<accession>A0ABR5I7D9</accession>
<protein>
    <recommendedName>
        <fullName evidence="4">PE-PPE domain-containing protein</fullName>
    </recommendedName>
</protein>
<keyword evidence="3" id="KW-1185">Reference proteome</keyword>
<evidence type="ECO:0008006" key="4">
    <source>
        <dbReference type="Google" id="ProtNLM"/>
    </source>
</evidence>
<gene>
    <name evidence="2" type="ORF">ABW18_20140</name>
</gene>
<reference evidence="2 3" key="1">
    <citation type="submission" date="2015-05" db="EMBL/GenBank/DDBJ databases">
        <title>Draft genome sequence of the bacterium Gordonia jacobaea a new member of the Gordonia genus.</title>
        <authorList>
            <person name="Jimenez-Galisteo G."/>
            <person name="Dominguez A."/>
            <person name="Munoz E."/>
            <person name="Vinas M."/>
        </authorList>
    </citation>
    <scope>NUCLEOTIDE SEQUENCE [LARGE SCALE GENOMIC DNA]</scope>
    <source>
        <strain evidence="3">mv1</strain>
    </source>
</reference>
<comment type="caution">
    <text evidence="2">The sequence shown here is derived from an EMBL/GenBank/DDBJ whole genome shotgun (WGS) entry which is preliminary data.</text>
</comment>
<feature type="region of interest" description="Disordered" evidence="1">
    <location>
        <begin position="370"/>
        <end position="430"/>
    </location>
</feature>
<evidence type="ECO:0000313" key="2">
    <source>
        <dbReference type="EMBL" id="KNA89579.1"/>
    </source>
</evidence>
<evidence type="ECO:0000256" key="1">
    <source>
        <dbReference type="SAM" id="MobiDB-lite"/>
    </source>
</evidence>
<dbReference type="Proteomes" id="UP000037247">
    <property type="component" value="Unassembled WGS sequence"/>
</dbReference>
<name>A0ABR5I7D9_9ACTN</name>
<feature type="compositionally biased region" description="Polar residues" evidence="1">
    <location>
        <begin position="374"/>
        <end position="396"/>
    </location>
</feature>
<sequence>MASHTPTPPDVQVPTVTADNGVRLAGNSVANIPTNLLQTIANMPAVEYEGMNKTSEALENSSNWWLYIPTNVIGFDQQDKQKLEGTTLMMVPIPLVAQANFEQWWITMAANAPMTENCTGIPGPCSDVFYFDQYGQVPTWQLVLGYRFPEIRNTIDPNHETYTTPEGKVVEIQPDWSGKYYKLDPWGPQKAIWETLTQDPTGYRPAPTADQWLKALNRLGKASWIGLNPNVEGTYCLPCQLGGIKGAPDSLPKQYLFGNYYSFFDFGQPQTEHNWVYNRPDYDEKSRLDYIEVRNGQDPKVQQQLLADARAATTPEALRESTAEFYKNMDAVGKQINENIAINIEGLQKAFGVTLESGQDFLDQIAESFGAQPKSASSQPRVEVRSQVTMSSTRATQGYDERVAPSTAPNSAAPQVAHAKPATRPAPTDPFSTLRTQVADVSKQVSDAVAPLLPFGQHSSAHAAPGKHAAVDGFAGGKHRAVGVHRAS</sequence>
<organism evidence="2 3">
    <name type="scientific">Gordonia jacobaea</name>
    <dbReference type="NCBI Taxonomy" id="122202"/>
    <lineage>
        <taxon>Bacteria</taxon>
        <taxon>Bacillati</taxon>
        <taxon>Actinomycetota</taxon>
        <taxon>Actinomycetes</taxon>
        <taxon>Mycobacteriales</taxon>
        <taxon>Gordoniaceae</taxon>
        <taxon>Gordonia</taxon>
    </lineage>
</organism>